<dbReference type="RefSeq" id="XP_041288741.1">
    <property type="nucleotide sequence ID" value="XM_041434086.1"/>
</dbReference>
<proteinExistence type="predicted"/>
<dbReference type="PANTHER" id="PTHR23118">
    <property type="entry name" value="ATP-CITRATE SYNTHASE"/>
    <property type="match status" value="1"/>
</dbReference>
<dbReference type="Gene3D" id="3.40.50.720">
    <property type="entry name" value="NAD(P)-binding Rossmann-like Domain"/>
    <property type="match status" value="1"/>
</dbReference>
<dbReference type="GO" id="GO:0006633">
    <property type="term" value="P:fatty acid biosynthetic process"/>
    <property type="evidence" value="ECO:0007669"/>
    <property type="project" value="TreeGrafter"/>
</dbReference>
<evidence type="ECO:0000256" key="1">
    <source>
        <dbReference type="SAM" id="MobiDB-lite"/>
    </source>
</evidence>
<dbReference type="InterPro" id="IPR036969">
    <property type="entry name" value="Citrate_synthase_sf"/>
</dbReference>
<keyword evidence="3" id="KW-1185">Reference proteome</keyword>
<dbReference type="EMBL" id="JABBWM010000063">
    <property type="protein sequence ID" value="KAG2097983.1"/>
    <property type="molecule type" value="Genomic_DNA"/>
</dbReference>
<protein>
    <submittedName>
        <fullName evidence="2">Citrate synthase-like protein</fullName>
    </submittedName>
</protein>
<evidence type="ECO:0000313" key="3">
    <source>
        <dbReference type="Proteomes" id="UP000823399"/>
    </source>
</evidence>
<dbReference type="PANTHER" id="PTHR23118:SF42">
    <property type="entry name" value="ATP-CITRATE SYNTHASE"/>
    <property type="match status" value="1"/>
</dbReference>
<feature type="region of interest" description="Disordered" evidence="1">
    <location>
        <begin position="331"/>
        <end position="351"/>
    </location>
</feature>
<dbReference type="GO" id="GO:0005829">
    <property type="term" value="C:cytosol"/>
    <property type="evidence" value="ECO:0007669"/>
    <property type="project" value="TreeGrafter"/>
</dbReference>
<dbReference type="GO" id="GO:0006085">
    <property type="term" value="P:acetyl-CoA biosynthetic process"/>
    <property type="evidence" value="ECO:0007669"/>
    <property type="project" value="TreeGrafter"/>
</dbReference>
<gene>
    <name evidence="2" type="ORF">F5147DRAFT_656218</name>
</gene>
<dbReference type="Gene3D" id="3.40.50.261">
    <property type="entry name" value="Succinyl-CoA synthetase domains"/>
    <property type="match status" value="1"/>
</dbReference>
<evidence type="ECO:0000313" key="2">
    <source>
        <dbReference type="EMBL" id="KAG2097983.1"/>
    </source>
</evidence>
<sequence>MKKRPDVHKCLGYESIKAIASTTKGVPERQVREILWKAKEKDMLIIGPATVGGIKPGRFRISNSGDMMDDIIASKLYRPGSVGYVSKSGGMSNELNNILGLVTNSTYKGITIGGDCYPWLTFVDHLCYEADPACKMLVLLRKSGQIKKPIMAWAIQTCTNQEQGYVRGRLHRAATFEELPALKNIYEALIAHGTIVLTKEVKPPVIPVDYKWAQELGLVRKLAVFTSMISNERGQDLLYAGMRISDVFREDIGLRGVASLLWFKHRLPSWVTTFIEIVLMLTADHGPAVSGAMNTIVATRTGKDLISSLASGLLTIGGQISGALDEAASTFSGARDTGTTPRESGQFQEGE</sequence>
<dbReference type="InterPro" id="IPR016102">
    <property type="entry name" value="Succinyl-CoA_synth-like"/>
</dbReference>
<dbReference type="InterPro" id="IPR002020">
    <property type="entry name" value="Citrate_synthase"/>
</dbReference>
<dbReference type="GeneID" id="64696345"/>
<name>A0A9P7EYE6_9AGAM</name>
<organism evidence="2 3">
    <name type="scientific">Suillus discolor</name>
    <dbReference type="NCBI Taxonomy" id="1912936"/>
    <lineage>
        <taxon>Eukaryota</taxon>
        <taxon>Fungi</taxon>
        <taxon>Dikarya</taxon>
        <taxon>Basidiomycota</taxon>
        <taxon>Agaricomycotina</taxon>
        <taxon>Agaricomycetes</taxon>
        <taxon>Agaricomycetidae</taxon>
        <taxon>Boletales</taxon>
        <taxon>Suillineae</taxon>
        <taxon>Suillaceae</taxon>
        <taxon>Suillus</taxon>
    </lineage>
</organism>
<accession>A0A9P7EYE6</accession>
<dbReference type="SUPFAM" id="SSF48256">
    <property type="entry name" value="Citrate synthase"/>
    <property type="match status" value="1"/>
</dbReference>
<dbReference type="GO" id="GO:0003878">
    <property type="term" value="F:ATP citrate synthase activity"/>
    <property type="evidence" value="ECO:0007669"/>
    <property type="project" value="TreeGrafter"/>
</dbReference>
<reference evidence="2" key="1">
    <citation type="journal article" date="2020" name="New Phytol.">
        <title>Comparative genomics reveals dynamic genome evolution in host specialist ectomycorrhizal fungi.</title>
        <authorList>
            <person name="Lofgren L.A."/>
            <person name="Nguyen N.H."/>
            <person name="Vilgalys R."/>
            <person name="Ruytinx J."/>
            <person name="Liao H.L."/>
            <person name="Branco S."/>
            <person name="Kuo A."/>
            <person name="LaButti K."/>
            <person name="Lipzen A."/>
            <person name="Andreopoulos W."/>
            <person name="Pangilinan J."/>
            <person name="Riley R."/>
            <person name="Hundley H."/>
            <person name="Na H."/>
            <person name="Barry K."/>
            <person name="Grigoriev I.V."/>
            <person name="Stajich J.E."/>
            <person name="Kennedy P.G."/>
        </authorList>
    </citation>
    <scope>NUCLEOTIDE SEQUENCE</scope>
    <source>
        <strain evidence="2">FC423</strain>
    </source>
</reference>
<dbReference type="Proteomes" id="UP000823399">
    <property type="component" value="Unassembled WGS sequence"/>
</dbReference>
<dbReference type="AlphaFoldDB" id="A0A9P7EYE6"/>
<comment type="caution">
    <text evidence="2">The sequence shown here is derived from an EMBL/GenBank/DDBJ whole genome shotgun (WGS) entry which is preliminary data.</text>
</comment>
<dbReference type="OrthoDB" id="3261737at2759"/>